<dbReference type="AlphaFoldDB" id="A0A8J6NCW6"/>
<evidence type="ECO:0000313" key="2">
    <source>
        <dbReference type="Proteomes" id="UP000614424"/>
    </source>
</evidence>
<dbReference type="InterPro" id="IPR013320">
    <property type="entry name" value="ConA-like_dom_sf"/>
</dbReference>
<organism evidence="1 2">
    <name type="scientific">Candidatus Desulfobia pelagia</name>
    <dbReference type="NCBI Taxonomy" id="2841692"/>
    <lineage>
        <taxon>Bacteria</taxon>
        <taxon>Pseudomonadati</taxon>
        <taxon>Thermodesulfobacteriota</taxon>
        <taxon>Desulfobulbia</taxon>
        <taxon>Desulfobulbales</taxon>
        <taxon>Desulfobulbaceae</taxon>
        <taxon>Candidatus Desulfobia</taxon>
    </lineage>
</organism>
<dbReference type="Gene3D" id="2.60.120.200">
    <property type="match status" value="1"/>
</dbReference>
<reference evidence="1 2" key="1">
    <citation type="submission" date="2020-08" db="EMBL/GenBank/DDBJ databases">
        <title>Bridging the membrane lipid divide: bacteria of the FCB group superphylum have the potential to synthesize archaeal ether lipids.</title>
        <authorList>
            <person name="Villanueva L."/>
            <person name="Von Meijenfeldt F.A.B."/>
            <person name="Westbye A.B."/>
            <person name="Yadav S."/>
            <person name="Hopmans E.C."/>
            <person name="Dutilh B.E."/>
            <person name="Sinninghe Damste J.S."/>
        </authorList>
    </citation>
    <scope>NUCLEOTIDE SEQUENCE [LARGE SCALE GENOMIC DNA]</scope>
    <source>
        <strain evidence="1">NIOZ-UU47</strain>
    </source>
</reference>
<dbReference type="SUPFAM" id="SSF49899">
    <property type="entry name" value="Concanavalin A-like lectins/glucanases"/>
    <property type="match status" value="1"/>
</dbReference>
<dbReference type="Proteomes" id="UP000614424">
    <property type="component" value="Unassembled WGS sequence"/>
</dbReference>
<evidence type="ECO:0000313" key="1">
    <source>
        <dbReference type="EMBL" id="MBC8316524.1"/>
    </source>
</evidence>
<feature type="non-terminal residue" evidence="1">
    <location>
        <position position="468"/>
    </location>
</feature>
<sequence length="468" mass="50783">MFTLPYICSADNEPNNTCSTAEELILDYSGSGQLRRNGSDEFDFFYFTVPLDGTVTIIKSGNRISATLYNSNCSSVLATGDSITSPVVSGITYKIRLQATSNGNRSYTLTVSYIPIAPIAEYRFDECQYTGSGFEAQDETGVYNAQAENGVNSEIPGVVNRFADMQTNTHSFRPTTTIPLTSSWSISVWFKMPFVSSQRYHVLGAMAGGNDLLYVDRNSNYRWGVYTATPSSQLRNGTFRFGTLANGWHHLVLVGNTGTTSLYINGIFQDNVTLQSNGQFDYIGTSFDGYGTTGAQGFGLPLDEFIIYNQTISPSLINLIYNNQLIGNNWDGTSRTSSNCSAIDHYEIHHDGSALTCAPESVTIKACANADCSLLYTTSTDVTLSPAGWIGGDNKTFTGSADFELRHTIAEPVTFGISSPSPPAPVTRFQKGISGDFTPTFYESGLLFTIPVPTNCLTSRPLTLSAAP</sequence>
<dbReference type="Pfam" id="PF13385">
    <property type="entry name" value="Laminin_G_3"/>
    <property type="match status" value="1"/>
</dbReference>
<name>A0A8J6NCW6_9BACT</name>
<accession>A0A8J6NCW6</accession>
<protein>
    <submittedName>
        <fullName evidence="1">LamG domain-containing protein</fullName>
    </submittedName>
</protein>
<dbReference type="EMBL" id="JACNJZ010000040">
    <property type="protein sequence ID" value="MBC8316524.1"/>
    <property type="molecule type" value="Genomic_DNA"/>
</dbReference>
<gene>
    <name evidence="1" type="ORF">H8E41_01365</name>
</gene>
<dbReference type="SUPFAM" id="SSF89260">
    <property type="entry name" value="Collagen-binding domain"/>
    <property type="match status" value="1"/>
</dbReference>
<dbReference type="Gene3D" id="2.60.120.380">
    <property type="match status" value="1"/>
</dbReference>
<comment type="caution">
    <text evidence="1">The sequence shown here is derived from an EMBL/GenBank/DDBJ whole genome shotgun (WGS) entry which is preliminary data.</text>
</comment>
<proteinExistence type="predicted"/>